<dbReference type="Pfam" id="PF17657">
    <property type="entry name" value="DNA_pol3_finger"/>
    <property type="match status" value="1"/>
</dbReference>
<dbReference type="GO" id="GO:0006260">
    <property type="term" value="P:DNA replication"/>
    <property type="evidence" value="ECO:0007669"/>
    <property type="project" value="UniProtKB-KW"/>
</dbReference>
<evidence type="ECO:0000256" key="8">
    <source>
        <dbReference type="ARBA" id="ARBA00049244"/>
    </source>
</evidence>
<dbReference type="Pfam" id="PF01336">
    <property type="entry name" value="tRNA_anti-codon"/>
    <property type="match status" value="1"/>
</dbReference>
<proteinExistence type="predicted"/>
<keyword evidence="6" id="KW-0235">DNA replication</keyword>
<dbReference type="InterPro" id="IPR004013">
    <property type="entry name" value="PHP_dom"/>
</dbReference>
<comment type="caution">
    <text evidence="10">The sequence shown here is derived from an EMBL/GenBank/DDBJ whole genome shotgun (WGS) entry which is preliminary data.</text>
</comment>
<dbReference type="Gene3D" id="1.10.10.1600">
    <property type="entry name" value="Bacterial DNA polymerase III alpha subunit, thumb domain"/>
    <property type="match status" value="1"/>
</dbReference>
<dbReference type="InterPro" id="IPR004365">
    <property type="entry name" value="NA-bd_OB_tRNA"/>
</dbReference>
<dbReference type="SMART" id="SM00481">
    <property type="entry name" value="POLIIIAc"/>
    <property type="match status" value="1"/>
</dbReference>
<evidence type="ECO:0000256" key="4">
    <source>
        <dbReference type="ARBA" id="ARBA00022679"/>
    </source>
</evidence>
<dbReference type="InterPro" id="IPR011708">
    <property type="entry name" value="DNA_pol3_alpha_NTPase_dom"/>
</dbReference>
<name>A0A1F5MJ19_9BACT</name>
<dbReference type="GO" id="GO:0008408">
    <property type="term" value="F:3'-5' exonuclease activity"/>
    <property type="evidence" value="ECO:0007669"/>
    <property type="project" value="InterPro"/>
</dbReference>
<keyword evidence="5" id="KW-0548">Nucleotidyltransferase</keyword>
<evidence type="ECO:0000256" key="7">
    <source>
        <dbReference type="ARBA" id="ARBA00022932"/>
    </source>
</evidence>
<organism evidence="10 11">
    <name type="scientific">Candidatus Daviesbacteria bacterium RIFCSPLOWO2_01_FULL_40_24</name>
    <dbReference type="NCBI Taxonomy" id="1797787"/>
    <lineage>
        <taxon>Bacteria</taxon>
        <taxon>Candidatus Daviesiibacteriota</taxon>
    </lineage>
</organism>
<evidence type="ECO:0000256" key="1">
    <source>
        <dbReference type="ARBA" id="ARBA00004496"/>
    </source>
</evidence>
<comment type="subcellular location">
    <subcellularLocation>
        <location evidence="1">Cytoplasm</location>
    </subcellularLocation>
</comment>
<dbReference type="InterPro" id="IPR040982">
    <property type="entry name" value="DNA_pol3_finger"/>
</dbReference>
<dbReference type="AlphaFoldDB" id="A0A1F5MJ19"/>
<evidence type="ECO:0000313" key="10">
    <source>
        <dbReference type="EMBL" id="OGE65364.1"/>
    </source>
</evidence>
<dbReference type="GO" id="GO:0003887">
    <property type="term" value="F:DNA-directed DNA polymerase activity"/>
    <property type="evidence" value="ECO:0007669"/>
    <property type="project" value="UniProtKB-KW"/>
</dbReference>
<dbReference type="InterPro" id="IPR041931">
    <property type="entry name" value="DNA_pol3_alpha_thumb_dom"/>
</dbReference>
<dbReference type="NCBIfam" id="TIGR00594">
    <property type="entry name" value="polc"/>
    <property type="match status" value="1"/>
</dbReference>
<dbReference type="PANTHER" id="PTHR32294">
    <property type="entry name" value="DNA POLYMERASE III SUBUNIT ALPHA"/>
    <property type="match status" value="1"/>
</dbReference>
<dbReference type="PANTHER" id="PTHR32294:SF0">
    <property type="entry name" value="DNA POLYMERASE III SUBUNIT ALPHA"/>
    <property type="match status" value="1"/>
</dbReference>
<dbReference type="InterPro" id="IPR029460">
    <property type="entry name" value="DNAPol_HHH"/>
</dbReference>
<protein>
    <recommendedName>
        <fullName evidence="3">DNA polymerase III subunit alpha</fullName>
        <ecNumber evidence="2">2.7.7.7</ecNumber>
    </recommendedName>
</protein>
<dbReference type="GO" id="GO:0003676">
    <property type="term" value="F:nucleic acid binding"/>
    <property type="evidence" value="ECO:0007669"/>
    <property type="project" value="InterPro"/>
</dbReference>
<dbReference type="EC" id="2.7.7.7" evidence="2"/>
<dbReference type="InterPro" id="IPR003141">
    <property type="entry name" value="Pol/His_phosphatase_N"/>
</dbReference>
<accession>A0A1F5MJ19</accession>
<dbReference type="CDD" id="cd12113">
    <property type="entry name" value="PHP_PolIIIA_DnaE3"/>
    <property type="match status" value="1"/>
</dbReference>
<dbReference type="Pfam" id="PF14579">
    <property type="entry name" value="HHH_6"/>
    <property type="match status" value="1"/>
</dbReference>
<dbReference type="Gene3D" id="1.10.150.870">
    <property type="match status" value="1"/>
</dbReference>
<dbReference type="Gene3D" id="3.20.20.140">
    <property type="entry name" value="Metal-dependent hydrolases"/>
    <property type="match status" value="1"/>
</dbReference>
<dbReference type="Proteomes" id="UP000178017">
    <property type="component" value="Unassembled WGS sequence"/>
</dbReference>
<dbReference type="Gene3D" id="2.40.50.140">
    <property type="entry name" value="Nucleic acid-binding proteins"/>
    <property type="match status" value="1"/>
</dbReference>
<dbReference type="SUPFAM" id="SSF89550">
    <property type="entry name" value="PHP domain-like"/>
    <property type="match status" value="1"/>
</dbReference>
<sequence>MSNFVHLHGHSEYSLLDGLSKIKKMVKAVKEMGMDSLAITDHGAMYGAIEFYKSCLAEGIKPIIGCELYVAKRSHRDKEGKVDSEPYHLTVLAKNFKGYQNLMKLVSIGYLDGYYYRPRVDKELLKEYHEGLIVLSGCGAGQFVRSLKEGDYQEGEETAKEYLSIFGEGNYYFELQNHEYGRYLKAANLDPAIRRDLEQLELSQKILFEAVKKLSPKLGIPVVATNDFHYVSPDDAPAQDALVCVQTGKFISDINRLRMIDVPNFYIRAPEEMDSLFTDFPEATKNTVKLAELVNLELKLGKPIFPIFDLPEKKTAVDYLRELCSRSLAEKYPDQVVYKTRMEYELSVIEAKNFSTYFLIFHDFVHWAHQQRIITNTRGSAAGSLVLYLLGITNLDPISFNLPFERFMNPLRPKLPDIDCDIADDKRDEVIRYIMDRYGHDKVAHITTFGTMMGRAAIRDIGRVLGMSYASVDTIAKLVPPPKQGFHKTLDDALAEVPELKDIYTKNLEVKRLIDLAKKVEGSVRHASVHAAGVVIAPEPLSNYTPLQREANGDKIVTQYDMFSVTEDYEGVGLIKMDLLGIRNLSILGHSVDIVKQNRDIEIVLSSLPLDDKTTFKLLGRGDTMGLFQLEGSGMTRYLTELKPTNFSDIMAMIALYRPGPIASIPDYISRKHNPAKIKYFDERMKEYMQQSLGLLVYQEDVLLTAINIAGYDWLQADKLRKAMGKKIPEEMRKERDHFIEGCIKNGLSHDRADELFKLIEPFAAYGFGKAHAASYAMISYQTAYMKANYPVEFMAAVMTAEYGDSEKIAHAMLECKHLEIVVLPPDVNKSVVGFSIEDVDGALKNTHPQGIRFGLSAIKNVGVSAIESIIKAREKGAFKSISDLCSRVDNRLVNRKTLDSLIKSGAMDGFATRSAQLMVLDQCLNEAHKRSKDVLAGQTSLFADSTEEATTINIKLPEIEELPLSELLSFEKDLLGFYLHEPPYLGLLKLLGDYTTVSIAGLSEEYIGKQLTLGGVVTEVKKVMTKKTSSEMAFLTLSDGISSIEVVVFPKVYERSLDCLQQDKVVILTGKIDKREDKLSVLVDTVVEFEANNLNLSQKTIEITVPSPGGAELLKRINQTLRSYPGQARVSILLPSGGSNLNRMELPFGVSSNPDVFASIEVILGKGTVRLT</sequence>
<evidence type="ECO:0000256" key="6">
    <source>
        <dbReference type="ARBA" id="ARBA00022705"/>
    </source>
</evidence>
<comment type="catalytic activity">
    <reaction evidence="8">
        <text>DNA(n) + a 2'-deoxyribonucleoside 5'-triphosphate = DNA(n+1) + diphosphate</text>
        <dbReference type="Rhea" id="RHEA:22508"/>
        <dbReference type="Rhea" id="RHEA-COMP:17339"/>
        <dbReference type="Rhea" id="RHEA-COMP:17340"/>
        <dbReference type="ChEBI" id="CHEBI:33019"/>
        <dbReference type="ChEBI" id="CHEBI:61560"/>
        <dbReference type="ChEBI" id="CHEBI:173112"/>
        <dbReference type="EC" id="2.7.7.7"/>
    </reaction>
</comment>
<dbReference type="NCBIfam" id="NF005298">
    <property type="entry name" value="PRK06826.1"/>
    <property type="match status" value="1"/>
</dbReference>
<dbReference type="CDD" id="cd04485">
    <property type="entry name" value="DnaE_OBF"/>
    <property type="match status" value="1"/>
</dbReference>
<dbReference type="InterPro" id="IPR016195">
    <property type="entry name" value="Pol/histidinol_Pase-like"/>
</dbReference>
<reference evidence="10 11" key="1">
    <citation type="journal article" date="2016" name="Nat. Commun.">
        <title>Thousands of microbial genomes shed light on interconnected biogeochemical processes in an aquifer system.</title>
        <authorList>
            <person name="Anantharaman K."/>
            <person name="Brown C.T."/>
            <person name="Hug L.A."/>
            <person name="Sharon I."/>
            <person name="Castelle C.J."/>
            <person name="Probst A.J."/>
            <person name="Thomas B.C."/>
            <person name="Singh A."/>
            <person name="Wilkins M.J."/>
            <person name="Karaoz U."/>
            <person name="Brodie E.L."/>
            <person name="Williams K.H."/>
            <person name="Hubbard S.S."/>
            <person name="Banfield J.F."/>
        </authorList>
    </citation>
    <scope>NUCLEOTIDE SEQUENCE [LARGE SCALE GENOMIC DNA]</scope>
</reference>
<dbReference type="Pfam" id="PF02811">
    <property type="entry name" value="PHP"/>
    <property type="match status" value="1"/>
</dbReference>
<evidence type="ECO:0000256" key="2">
    <source>
        <dbReference type="ARBA" id="ARBA00012417"/>
    </source>
</evidence>
<evidence type="ECO:0000256" key="3">
    <source>
        <dbReference type="ARBA" id="ARBA00019114"/>
    </source>
</evidence>
<dbReference type="GO" id="GO:0005737">
    <property type="term" value="C:cytoplasm"/>
    <property type="evidence" value="ECO:0007669"/>
    <property type="project" value="UniProtKB-SubCell"/>
</dbReference>
<keyword evidence="7" id="KW-0239">DNA-directed DNA polymerase</keyword>
<keyword evidence="4" id="KW-0808">Transferase</keyword>
<feature type="domain" description="Polymerase/histidinol phosphatase N-terminal" evidence="9">
    <location>
        <begin position="5"/>
        <end position="72"/>
    </location>
</feature>
<dbReference type="InterPro" id="IPR012340">
    <property type="entry name" value="NA-bd_OB-fold"/>
</dbReference>
<dbReference type="EMBL" id="MFDO01000018">
    <property type="protein sequence ID" value="OGE65364.1"/>
    <property type="molecule type" value="Genomic_DNA"/>
</dbReference>
<evidence type="ECO:0000259" key="9">
    <source>
        <dbReference type="SMART" id="SM00481"/>
    </source>
</evidence>
<dbReference type="NCBIfam" id="NF004226">
    <property type="entry name" value="PRK05673.1"/>
    <property type="match status" value="1"/>
</dbReference>
<evidence type="ECO:0000313" key="11">
    <source>
        <dbReference type="Proteomes" id="UP000178017"/>
    </source>
</evidence>
<dbReference type="Pfam" id="PF07733">
    <property type="entry name" value="DNA_pol3_alpha"/>
    <property type="match status" value="1"/>
</dbReference>
<gene>
    <name evidence="10" type="ORF">A3B49_00540</name>
</gene>
<evidence type="ECO:0000256" key="5">
    <source>
        <dbReference type="ARBA" id="ARBA00022695"/>
    </source>
</evidence>
<dbReference type="InterPro" id="IPR004805">
    <property type="entry name" value="DnaE2/DnaE/PolC"/>
</dbReference>